<dbReference type="InterPro" id="IPR036513">
    <property type="entry name" value="STAS_dom_sf"/>
</dbReference>
<sequence length="848" mass="93950">MSGEDGYATERRGRSISVQSNDSSQSMPSVASPVQYAQSCSSLMYTATPGTLKVERPVYNQVDFDSGFEPSNRPKKPVKEHVRTFFSKNCICSKEKTKEFFLHLFPCINIMRNYQFPGWLIGDMVAGLTVGIMHLPQGMAYALLAKMPPIVGLYVSFFPVLMYFFFGTSKHISIGTFAVICLMVGESVVRETGDLEALVTDSVPGGNGTNGSLTSGDSSGITSEELDNKKIEIATALTLLVGLWQITMGIFRMGFLTIYLSDALISGFTTGAACHVFTTQVKYVFGLHIPRSSEPFKIIKTYVSIFSNITKTNFAAVIISVTCILCLALVKECINARYRSRMKMPVPIELIVVVLGTLVSYLAKLHENFNVTVVGHIPTGIPAPKVPPTEHMGALIGDSFAVAIVAFSISVSMGKLLARKHDYEVTPNQELVAYGLMNIFSSFFNCFAACASLSRSLVQDNVGGRTQLAAVFSSVLILIVLLVLGPLFQTLPNAVLASIILVALKGMFLQFKDLKNLWHICKFDFAIWLVTWLAVVLLGVAMGLIIGVGFSLLTVVFRTQSPYTCLYGRVPHTDIYRDKTAYKVCKEIPGIKIFHFESALYYANAEHFRRKIFSQTGANPVTLKKARNKLEEKQKKMEEKMKKEEEKNGKVHENGDAMTQEGSVVLENCDVEEPPNDFKERTAALSFNIHHVIIDCSSVSYIDSGGVKMLSQVMSDYKEVGVAVFLAHCKRRVRKMFRKAGLHKKHEQDLLYITIHDAVIAALRSQHDLLNELKRDASVSCVHEEVTVGRRRTNSLRNRASTEAMQQIPESASDEDGDEGLKFLARRRSEPIPEDFQALTTGNKSSIH</sequence>
<dbReference type="STRING" id="7574.A0A2R2MPC9"/>
<dbReference type="RefSeq" id="XP_023932098.1">
    <property type="nucleotide sequence ID" value="XM_024076330.1"/>
</dbReference>
<dbReference type="PROSITE" id="PS50801">
    <property type="entry name" value="STAS"/>
    <property type="match status" value="1"/>
</dbReference>
<protein>
    <submittedName>
        <fullName evidence="9 10">Sulfate transporter-like isoform X1</fullName>
    </submittedName>
</protein>
<gene>
    <name evidence="9 10 11 12" type="primary">LOC106176730</name>
</gene>
<organism evidence="8 9">
    <name type="scientific">Lingula anatina</name>
    <name type="common">Brachiopod</name>
    <name type="synonym">Lingula unguis</name>
    <dbReference type="NCBI Taxonomy" id="7574"/>
    <lineage>
        <taxon>Eukaryota</taxon>
        <taxon>Metazoa</taxon>
        <taxon>Spiralia</taxon>
        <taxon>Lophotrochozoa</taxon>
        <taxon>Brachiopoda</taxon>
        <taxon>Linguliformea</taxon>
        <taxon>Lingulata</taxon>
        <taxon>Lingulida</taxon>
        <taxon>Linguloidea</taxon>
        <taxon>Lingulidae</taxon>
        <taxon>Lingula</taxon>
    </lineage>
</organism>
<dbReference type="NCBIfam" id="TIGR00815">
    <property type="entry name" value="sulP"/>
    <property type="match status" value="1"/>
</dbReference>
<evidence type="ECO:0000256" key="3">
    <source>
        <dbReference type="ARBA" id="ARBA00022989"/>
    </source>
</evidence>
<dbReference type="InterPro" id="IPR011547">
    <property type="entry name" value="SLC26A/SulP_dom"/>
</dbReference>
<feature type="transmembrane region" description="Helical" evidence="6">
    <location>
        <begin position="474"/>
        <end position="504"/>
    </location>
</feature>
<dbReference type="InterPro" id="IPR001902">
    <property type="entry name" value="SLC26A/SulP_fam"/>
</dbReference>
<dbReference type="RefSeq" id="XP_023932099.1">
    <property type="nucleotide sequence ID" value="XM_024076331.1"/>
</dbReference>
<evidence type="ECO:0000256" key="5">
    <source>
        <dbReference type="SAM" id="MobiDB-lite"/>
    </source>
</evidence>
<dbReference type="GO" id="GO:0055085">
    <property type="term" value="P:transmembrane transport"/>
    <property type="evidence" value="ECO:0007669"/>
    <property type="project" value="InterPro"/>
</dbReference>
<feature type="region of interest" description="Disordered" evidence="5">
    <location>
        <begin position="1"/>
        <end position="30"/>
    </location>
</feature>
<feature type="compositionally biased region" description="Low complexity" evidence="5">
    <location>
        <begin position="15"/>
        <end position="29"/>
    </location>
</feature>
<dbReference type="KEGG" id="lak:106176730"/>
<dbReference type="RefSeq" id="XP_023932097.1">
    <property type="nucleotide sequence ID" value="XM_024076329.1"/>
</dbReference>
<feature type="transmembrane region" description="Helical" evidence="6">
    <location>
        <begin position="314"/>
        <end position="334"/>
    </location>
</feature>
<feature type="transmembrane region" description="Helical" evidence="6">
    <location>
        <begin position="431"/>
        <end position="454"/>
    </location>
</feature>
<evidence type="ECO:0000313" key="8">
    <source>
        <dbReference type="Proteomes" id="UP000085678"/>
    </source>
</evidence>
<dbReference type="CDD" id="cd07042">
    <property type="entry name" value="STAS_SulP_like_sulfate_transporter"/>
    <property type="match status" value="1"/>
</dbReference>
<evidence type="ECO:0000256" key="2">
    <source>
        <dbReference type="ARBA" id="ARBA00022692"/>
    </source>
</evidence>
<dbReference type="Pfam" id="PF01740">
    <property type="entry name" value="STAS"/>
    <property type="match status" value="1"/>
</dbReference>
<feature type="transmembrane region" description="Helical" evidence="6">
    <location>
        <begin position="346"/>
        <end position="363"/>
    </location>
</feature>
<dbReference type="Pfam" id="PF00916">
    <property type="entry name" value="Sulfate_transp"/>
    <property type="match status" value="1"/>
</dbReference>
<evidence type="ECO:0000313" key="11">
    <source>
        <dbReference type="RefSeq" id="XP_023932098.1"/>
    </source>
</evidence>
<evidence type="ECO:0000256" key="1">
    <source>
        <dbReference type="ARBA" id="ARBA00004141"/>
    </source>
</evidence>
<feature type="domain" description="STAS" evidence="7">
    <location>
        <begin position="581"/>
        <end position="762"/>
    </location>
</feature>
<feature type="transmembrane region" description="Helical" evidence="6">
    <location>
        <begin position="116"/>
        <end position="135"/>
    </location>
</feature>
<dbReference type="SUPFAM" id="SSF52091">
    <property type="entry name" value="SpoIIaa-like"/>
    <property type="match status" value="1"/>
</dbReference>
<feature type="transmembrane region" description="Helical" evidence="6">
    <location>
        <begin position="392"/>
        <end position="411"/>
    </location>
</feature>
<dbReference type="Proteomes" id="UP000085678">
    <property type="component" value="Unplaced"/>
</dbReference>
<feature type="region of interest" description="Disordered" evidence="5">
    <location>
        <begin position="632"/>
        <end position="654"/>
    </location>
</feature>
<feature type="transmembrane region" description="Helical" evidence="6">
    <location>
        <begin position="236"/>
        <end position="260"/>
    </location>
</feature>
<reference evidence="9 10" key="1">
    <citation type="submission" date="2025-04" db="UniProtKB">
        <authorList>
            <consortium name="RefSeq"/>
        </authorList>
    </citation>
    <scope>IDENTIFICATION</scope>
    <source>
        <tissue evidence="9 10">Gonads</tissue>
    </source>
</reference>
<evidence type="ECO:0000313" key="12">
    <source>
        <dbReference type="RefSeq" id="XP_023932099.1"/>
    </source>
</evidence>
<proteinExistence type="predicted"/>
<dbReference type="RefSeq" id="XP_023932096.1">
    <property type="nucleotide sequence ID" value="XM_024076328.1"/>
</dbReference>
<comment type="subcellular location">
    <subcellularLocation>
        <location evidence="1">Membrane</location>
        <topology evidence="1">Multi-pass membrane protein</topology>
    </subcellularLocation>
</comment>
<evidence type="ECO:0000256" key="4">
    <source>
        <dbReference type="ARBA" id="ARBA00023136"/>
    </source>
</evidence>
<dbReference type="OrthoDB" id="288203at2759"/>
<keyword evidence="4 6" id="KW-0472">Membrane</keyword>
<accession>A0A2R2MPC9</accession>
<dbReference type="PANTHER" id="PTHR11814">
    <property type="entry name" value="SULFATE TRANSPORTER"/>
    <property type="match status" value="1"/>
</dbReference>
<feature type="transmembrane region" description="Helical" evidence="6">
    <location>
        <begin position="525"/>
        <end position="557"/>
    </location>
</feature>
<feature type="compositionally biased region" description="Polar residues" evidence="5">
    <location>
        <begin position="838"/>
        <end position="848"/>
    </location>
</feature>
<feature type="region of interest" description="Disordered" evidence="5">
    <location>
        <begin position="793"/>
        <end position="848"/>
    </location>
</feature>
<keyword evidence="3 6" id="KW-1133">Transmembrane helix</keyword>
<evidence type="ECO:0000313" key="10">
    <source>
        <dbReference type="RefSeq" id="XP_023932097.1"/>
    </source>
</evidence>
<dbReference type="AlphaFoldDB" id="A0A2R2MPC9"/>
<feature type="compositionally biased region" description="Polar residues" evidence="5">
    <location>
        <begin position="795"/>
        <end position="810"/>
    </location>
</feature>
<evidence type="ECO:0000259" key="7">
    <source>
        <dbReference type="PROSITE" id="PS50801"/>
    </source>
</evidence>
<evidence type="ECO:0000256" key="6">
    <source>
        <dbReference type="SAM" id="Phobius"/>
    </source>
</evidence>
<dbReference type="InterPro" id="IPR002645">
    <property type="entry name" value="STAS_dom"/>
</dbReference>
<name>A0A2R2MPC9_LINAN</name>
<dbReference type="Gene3D" id="3.30.750.24">
    <property type="entry name" value="STAS domain"/>
    <property type="match status" value="1"/>
</dbReference>
<evidence type="ECO:0000313" key="9">
    <source>
        <dbReference type="RefSeq" id="XP_023932096.1"/>
    </source>
</evidence>
<dbReference type="GO" id="GO:0016020">
    <property type="term" value="C:membrane"/>
    <property type="evidence" value="ECO:0007669"/>
    <property type="project" value="UniProtKB-SubCell"/>
</dbReference>
<dbReference type="GeneID" id="106176730"/>
<feature type="transmembrane region" description="Helical" evidence="6">
    <location>
        <begin position="147"/>
        <end position="166"/>
    </location>
</feature>
<keyword evidence="2 6" id="KW-0812">Transmembrane</keyword>
<keyword evidence="8" id="KW-1185">Reference proteome</keyword>